<reference evidence="9" key="2">
    <citation type="submission" date="2025-08" db="UniProtKB">
        <authorList>
            <consortium name="RefSeq"/>
        </authorList>
    </citation>
    <scope>IDENTIFICATION</scope>
    <source>
        <tissue evidence="9">Leaf</tissue>
    </source>
</reference>
<keyword evidence="3" id="KW-0863">Zinc-finger</keyword>
<dbReference type="InterPro" id="IPR052035">
    <property type="entry name" value="ZnF_BED_domain_contain"/>
</dbReference>
<dbReference type="InterPro" id="IPR012337">
    <property type="entry name" value="RNaseH-like_sf"/>
</dbReference>
<name>A0ABM1QC89_CAMSA</name>
<gene>
    <name evidence="9" type="primary">LOC109125981</name>
</gene>
<proteinExistence type="predicted"/>
<evidence type="ECO:0000256" key="4">
    <source>
        <dbReference type="ARBA" id="ARBA00022833"/>
    </source>
</evidence>
<protein>
    <submittedName>
        <fullName evidence="9">Zinc finger BED domain-containing protein DAYSLEEPER-like</fullName>
    </submittedName>
</protein>
<keyword evidence="8" id="KW-1185">Reference proteome</keyword>
<keyword evidence="4" id="KW-0862">Zinc</keyword>
<evidence type="ECO:0000313" key="9">
    <source>
        <dbReference type="RefSeq" id="XP_019084377.1"/>
    </source>
</evidence>
<comment type="subcellular location">
    <subcellularLocation>
        <location evidence="1">Nucleus</location>
    </subcellularLocation>
</comment>
<accession>A0ABM1QC89</accession>
<feature type="domain" description="hAT-like transposase RNase-H fold" evidence="7">
    <location>
        <begin position="248"/>
        <end position="347"/>
    </location>
</feature>
<keyword evidence="2" id="KW-0479">Metal-binding</keyword>
<dbReference type="InterPro" id="IPR025525">
    <property type="entry name" value="hAT-like_transposase_RNase-H"/>
</dbReference>
<evidence type="ECO:0000256" key="3">
    <source>
        <dbReference type="ARBA" id="ARBA00022771"/>
    </source>
</evidence>
<evidence type="ECO:0000256" key="2">
    <source>
        <dbReference type="ARBA" id="ARBA00022723"/>
    </source>
</evidence>
<evidence type="ECO:0000313" key="8">
    <source>
        <dbReference type="Proteomes" id="UP000694864"/>
    </source>
</evidence>
<evidence type="ECO:0000259" key="7">
    <source>
        <dbReference type="Pfam" id="PF14372"/>
    </source>
</evidence>
<dbReference type="PANTHER" id="PTHR46481:SF10">
    <property type="entry name" value="ZINC FINGER BED DOMAIN-CONTAINING PROTEIN 39"/>
    <property type="match status" value="1"/>
</dbReference>
<dbReference type="Pfam" id="PF14372">
    <property type="entry name" value="hAT-like_RNase-H"/>
    <property type="match status" value="1"/>
</dbReference>
<sequence length="396" mass="45926">MVFRELIAVAIIEHDLLYSFVECRRIREAFAYVNPSIEFWSRNTAVADVLKFFEKKTNKLKQILSEIPGRVCFTTDLWRAITVEGYMCLTAHYIDANWNLQAKIISFCAFPPPHSGVALGMKLKAWGCVAHILNLIVQDGLDVIEKALDKIRESVKFVRISESREQMFQGCVETVGIHTKAGLVMDVRTCWNSTHLMLSRAIQFKDVLRNLAEVEPSYKWFPFELEWSRAELICEFLRPFDEITKIVSGSKYPTANLYFMQVWKIESWLEVHAIYEDETICEMVDTMKRKFDKYWKDYSDILVIAAVLDPRLKFTCLEYCFSTLDPSTSKSKLDHIRKKIEKLYGVYKKNPVNTAATSQVMEDNLPSGYGVSNLFCYVLCHIISSLYSYYVLCHIM</sequence>
<keyword evidence="5" id="KW-0238">DNA-binding</keyword>
<evidence type="ECO:0000256" key="5">
    <source>
        <dbReference type="ARBA" id="ARBA00023125"/>
    </source>
</evidence>
<dbReference type="RefSeq" id="XP_019084377.1">
    <property type="nucleotide sequence ID" value="XM_019228832.1"/>
</dbReference>
<reference evidence="8" key="1">
    <citation type="journal article" date="2014" name="Nat. Commun.">
        <title>The emerging biofuel crop Camelina sativa retains a highly undifferentiated hexaploid genome structure.</title>
        <authorList>
            <person name="Kagale S."/>
            <person name="Koh C."/>
            <person name="Nixon J."/>
            <person name="Bollina V."/>
            <person name="Clarke W.E."/>
            <person name="Tuteja R."/>
            <person name="Spillane C."/>
            <person name="Robinson S.J."/>
            <person name="Links M.G."/>
            <person name="Clarke C."/>
            <person name="Higgins E.E."/>
            <person name="Huebert T."/>
            <person name="Sharpe A.G."/>
            <person name="Parkin I.A."/>
        </authorList>
    </citation>
    <scope>NUCLEOTIDE SEQUENCE [LARGE SCALE GENOMIC DNA]</scope>
    <source>
        <strain evidence="8">cv. DH55</strain>
    </source>
</reference>
<dbReference type="PANTHER" id="PTHR46481">
    <property type="entry name" value="ZINC FINGER BED DOMAIN-CONTAINING PROTEIN 4"/>
    <property type="match status" value="1"/>
</dbReference>
<dbReference type="GeneID" id="109125981"/>
<dbReference type="Proteomes" id="UP000694864">
    <property type="component" value="Chromosome 8"/>
</dbReference>
<keyword evidence="6" id="KW-0539">Nucleus</keyword>
<dbReference type="SUPFAM" id="SSF53098">
    <property type="entry name" value="Ribonuclease H-like"/>
    <property type="match status" value="1"/>
</dbReference>
<evidence type="ECO:0000256" key="1">
    <source>
        <dbReference type="ARBA" id="ARBA00004123"/>
    </source>
</evidence>
<evidence type="ECO:0000256" key="6">
    <source>
        <dbReference type="ARBA" id="ARBA00023242"/>
    </source>
</evidence>
<organism evidence="8 9">
    <name type="scientific">Camelina sativa</name>
    <name type="common">False flax</name>
    <name type="synonym">Myagrum sativum</name>
    <dbReference type="NCBI Taxonomy" id="90675"/>
    <lineage>
        <taxon>Eukaryota</taxon>
        <taxon>Viridiplantae</taxon>
        <taxon>Streptophyta</taxon>
        <taxon>Embryophyta</taxon>
        <taxon>Tracheophyta</taxon>
        <taxon>Spermatophyta</taxon>
        <taxon>Magnoliopsida</taxon>
        <taxon>eudicotyledons</taxon>
        <taxon>Gunneridae</taxon>
        <taxon>Pentapetalae</taxon>
        <taxon>rosids</taxon>
        <taxon>malvids</taxon>
        <taxon>Brassicales</taxon>
        <taxon>Brassicaceae</taxon>
        <taxon>Camelineae</taxon>
        <taxon>Camelina</taxon>
    </lineage>
</organism>